<evidence type="ECO:0000313" key="2">
    <source>
        <dbReference type="EMBL" id="ATC34133.1"/>
    </source>
</evidence>
<evidence type="ECO:0000313" key="3">
    <source>
        <dbReference type="Proteomes" id="UP000217311"/>
    </source>
</evidence>
<dbReference type="Pfam" id="PF16473">
    <property type="entry name" value="Rv2179c-like"/>
    <property type="match status" value="1"/>
</dbReference>
<dbReference type="Proteomes" id="UP000217311">
    <property type="component" value="Chromosome"/>
</dbReference>
<name>A0A290MW65_CAUVI</name>
<feature type="domain" description="3'-5' exoribonuclease Rv2179c-like" evidence="1">
    <location>
        <begin position="4"/>
        <end position="171"/>
    </location>
</feature>
<reference evidence="3" key="1">
    <citation type="submission" date="2017-09" db="EMBL/GenBank/DDBJ databases">
        <title>Genome evolution observed in wild isolates of Caulobacter crescentus.</title>
        <authorList>
            <person name="Ely B."/>
            <person name="Wilson K."/>
            <person name="Scott D."/>
        </authorList>
    </citation>
    <scope>NUCLEOTIDE SEQUENCE [LARGE SCALE GENOMIC DNA]</scope>
    <source>
        <strain evidence="3">CB13b1a</strain>
    </source>
</reference>
<organism evidence="2 3">
    <name type="scientific">Caulobacter vibrioides</name>
    <name type="common">Caulobacter crescentus</name>
    <dbReference type="NCBI Taxonomy" id="155892"/>
    <lineage>
        <taxon>Bacteria</taxon>
        <taxon>Pseudomonadati</taxon>
        <taxon>Pseudomonadota</taxon>
        <taxon>Alphaproteobacteria</taxon>
        <taxon>Caulobacterales</taxon>
        <taxon>Caulobacteraceae</taxon>
        <taxon>Caulobacter</taxon>
    </lineage>
</organism>
<dbReference type="InterPro" id="IPR012337">
    <property type="entry name" value="RNaseH-like_sf"/>
</dbReference>
<dbReference type="RefSeq" id="WP_096053483.1">
    <property type="nucleotide sequence ID" value="NZ_CP023315.3"/>
</dbReference>
<dbReference type="GO" id="GO:0003676">
    <property type="term" value="F:nucleic acid binding"/>
    <property type="evidence" value="ECO:0007669"/>
    <property type="project" value="InterPro"/>
</dbReference>
<gene>
    <name evidence="2" type="ORF">CA606_18340</name>
</gene>
<proteinExistence type="predicted"/>
<dbReference type="Gene3D" id="3.30.420.10">
    <property type="entry name" value="Ribonuclease H-like superfamily/Ribonuclease H"/>
    <property type="match status" value="1"/>
</dbReference>
<sequence>MPDIMLDLETLGTTPGCVIRSIGAVAFDPNGGPLGESLYLIIDRTSCEAAGLTVDPETEAWWAEQTPEARAEFDGQGVALAEALDAFELFYTTLAPIADKADRLWSNGPSFDEAILAAAYRSLGRKPPWRYNAARDCRTIYDLAGLKLQHTGGTFHKAIDDAIEQAKLVQEARRLLIAAGPPAWRTEVNTFANLMEQQLRANDHKGGWKGDTSDALYQRLLEEAEELSQALAWRSALFGDADPERIGREAADVANFAMMIADVRGALGTEARP</sequence>
<dbReference type="SUPFAM" id="SSF53098">
    <property type="entry name" value="Ribonuclease H-like"/>
    <property type="match status" value="1"/>
</dbReference>
<dbReference type="AlphaFoldDB" id="A0A290MW65"/>
<accession>A0A290MW65</accession>
<dbReference type="InterPro" id="IPR036397">
    <property type="entry name" value="RNaseH_sf"/>
</dbReference>
<dbReference type="SUPFAM" id="SSF101386">
    <property type="entry name" value="all-alpha NTP pyrophosphatases"/>
    <property type="match status" value="1"/>
</dbReference>
<evidence type="ECO:0000259" key="1">
    <source>
        <dbReference type="Pfam" id="PF16473"/>
    </source>
</evidence>
<dbReference type="Gene3D" id="1.10.287.1080">
    <property type="entry name" value="MazG-like"/>
    <property type="match status" value="1"/>
</dbReference>
<dbReference type="EMBL" id="CP023315">
    <property type="protein sequence ID" value="ATC34133.1"/>
    <property type="molecule type" value="Genomic_DNA"/>
</dbReference>
<dbReference type="InterPro" id="IPR033390">
    <property type="entry name" value="Rv2179c-like"/>
</dbReference>
<protein>
    <submittedName>
        <fullName evidence="2">3'-5' exoribonuclease</fullName>
    </submittedName>
</protein>